<evidence type="ECO:0000259" key="4">
    <source>
        <dbReference type="Pfam" id="PF01420"/>
    </source>
</evidence>
<keyword evidence="3" id="KW-0238">DNA-binding</keyword>
<dbReference type="Pfam" id="PF01420">
    <property type="entry name" value="Methylase_S"/>
    <property type="match status" value="2"/>
</dbReference>
<keyword evidence="5" id="KW-0378">Hydrolase</keyword>
<evidence type="ECO:0000256" key="3">
    <source>
        <dbReference type="ARBA" id="ARBA00023125"/>
    </source>
</evidence>
<proteinExistence type="inferred from homology"/>
<comment type="similarity">
    <text evidence="1">Belongs to the type-I restriction system S methylase family.</text>
</comment>
<dbReference type="AlphaFoldDB" id="A0A0A2A552"/>
<dbReference type="InterPro" id="IPR052021">
    <property type="entry name" value="Type-I_RS_S_subunit"/>
</dbReference>
<dbReference type="STRING" id="93057.EU95_1306"/>
<dbReference type="GO" id="GO:0003677">
    <property type="term" value="F:DNA binding"/>
    <property type="evidence" value="ECO:0007669"/>
    <property type="project" value="UniProtKB-KW"/>
</dbReference>
<dbReference type="PANTHER" id="PTHR30408:SF12">
    <property type="entry name" value="TYPE I RESTRICTION ENZYME MJAVIII SPECIFICITY SUBUNIT"/>
    <property type="match status" value="1"/>
</dbReference>
<dbReference type="Proteomes" id="UP000030355">
    <property type="component" value="Unassembled WGS sequence"/>
</dbReference>
<dbReference type="SUPFAM" id="SSF116734">
    <property type="entry name" value="DNA methylase specificity domain"/>
    <property type="match status" value="2"/>
</dbReference>
<evidence type="ECO:0000313" key="6">
    <source>
        <dbReference type="Proteomes" id="UP000030355"/>
    </source>
</evidence>
<dbReference type="GO" id="GO:0009307">
    <property type="term" value="P:DNA restriction-modification system"/>
    <property type="evidence" value="ECO:0007669"/>
    <property type="project" value="UniProtKB-KW"/>
</dbReference>
<gene>
    <name evidence="5" type="ORF">EU95_1306</name>
</gene>
<dbReference type="PANTHER" id="PTHR30408">
    <property type="entry name" value="TYPE-1 RESTRICTION ENZYME ECOKI SPECIFICITY PROTEIN"/>
    <property type="match status" value="1"/>
</dbReference>
<dbReference type="CDD" id="cd17517">
    <property type="entry name" value="RMtype1_S_EcoKI_StySPI-TRD2-CR2_like"/>
    <property type="match status" value="1"/>
</dbReference>
<organism evidence="5 6">
    <name type="scientific">Prochlorococcus marinus str. MIT 9201</name>
    <dbReference type="NCBI Taxonomy" id="93057"/>
    <lineage>
        <taxon>Bacteria</taxon>
        <taxon>Bacillati</taxon>
        <taxon>Cyanobacteriota</taxon>
        <taxon>Cyanophyceae</taxon>
        <taxon>Synechococcales</taxon>
        <taxon>Prochlorococcaceae</taxon>
        <taxon>Prochlorococcus</taxon>
    </lineage>
</organism>
<accession>A0A0A2A552</accession>
<dbReference type="OrthoDB" id="9815652at2"/>
<keyword evidence="2" id="KW-0680">Restriction system</keyword>
<dbReference type="EMBL" id="JNAL01000014">
    <property type="protein sequence ID" value="KGF95614.1"/>
    <property type="molecule type" value="Genomic_DNA"/>
</dbReference>
<feature type="domain" description="Type I restriction modification DNA specificity" evidence="4">
    <location>
        <begin position="7"/>
        <end position="167"/>
    </location>
</feature>
<comment type="caution">
    <text evidence="5">The sequence shown here is derived from an EMBL/GenBank/DDBJ whole genome shotgun (WGS) entry which is preliminary data.</text>
</comment>
<dbReference type="InterPro" id="IPR000055">
    <property type="entry name" value="Restrct_endonuc_typeI_TRD"/>
</dbReference>
<protein>
    <submittedName>
        <fullName evidence="5">Type I restriction-modification system</fullName>
        <ecNumber evidence="5">3.1.21.3</ecNumber>
    </submittedName>
</protein>
<dbReference type="RefSeq" id="WP_052046863.1">
    <property type="nucleotide sequence ID" value="NZ_CP138977.1"/>
</dbReference>
<evidence type="ECO:0000313" key="5">
    <source>
        <dbReference type="EMBL" id="KGF95614.1"/>
    </source>
</evidence>
<sequence length="391" mass="44257">MNRHIENWNNTNLGSLLKNKKQKGHHEEELLSVTRENGIIRRDSLERRDTSNKDKGKYLLVDKGDIAYNTMRMWQGVSGVSSYRGIVSPAYTVCSTTEKIDSKFASYLLKDPAMILLFKQRSQGLVSDTWNLKYEKFSQIPCSLPPLFEQKKIAEILSGIDNLISKKRDLNKKNNLLLKAFIDELMEGDENWERVFLSKILLFKNGLNTSKENFGVGTPFVSYKNVYAGGLIKEEDLTECVSLTPSEEDRFCLKRGDILFTRTSETPDEIGFNAVYNTSVPAVFNGFCIRGRPLNDSLLVPEFSSFYFRSNAVLSQMRSLSKYTTRAGISAESLGKVQIMIPPINVQKKIANSLSSIKKLIKSVDKSIHSLQHLKQSISQDLLSGTRRVTV</sequence>
<evidence type="ECO:0000256" key="2">
    <source>
        <dbReference type="ARBA" id="ARBA00022747"/>
    </source>
</evidence>
<name>A0A0A2A552_PROMR</name>
<dbReference type="eggNOG" id="COG0732">
    <property type="taxonomic scope" value="Bacteria"/>
</dbReference>
<evidence type="ECO:0000256" key="1">
    <source>
        <dbReference type="ARBA" id="ARBA00010923"/>
    </source>
</evidence>
<reference evidence="6" key="1">
    <citation type="journal article" date="2014" name="Sci. Data">
        <title>Genomes of diverse isolates of the marine cyanobacterium Prochlorococcus.</title>
        <authorList>
            <person name="Biller S."/>
            <person name="Berube P."/>
            <person name="Thompson J."/>
            <person name="Kelly L."/>
            <person name="Roggensack S."/>
            <person name="Awad L."/>
            <person name="Roache-Johnson K."/>
            <person name="Ding H."/>
            <person name="Giovannoni S.J."/>
            <person name="Moore L.R."/>
            <person name="Chisholm S.W."/>
        </authorList>
    </citation>
    <scope>NUCLEOTIDE SEQUENCE [LARGE SCALE GENOMIC DNA]</scope>
    <source>
        <strain evidence="6">MIT 9201</strain>
    </source>
</reference>
<dbReference type="Gene3D" id="3.90.220.20">
    <property type="entry name" value="DNA methylase specificity domains"/>
    <property type="match status" value="2"/>
</dbReference>
<dbReference type="EC" id="3.1.21.3" evidence="5"/>
<dbReference type="InterPro" id="IPR044946">
    <property type="entry name" value="Restrct_endonuc_typeI_TRD_sf"/>
</dbReference>
<feature type="domain" description="Type I restriction modification DNA specificity" evidence="4">
    <location>
        <begin position="190"/>
        <end position="363"/>
    </location>
</feature>
<dbReference type="GO" id="GO:0009035">
    <property type="term" value="F:type I site-specific deoxyribonuclease activity"/>
    <property type="evidence" value="ECO:0007669"/>
    <property type="project" value="UniProtKB-EC"/>
</dbReference>